<evidence type="ECO:0000313" key="3">
    <source>
        <dbReference type="Proteomes" id="UP000580891"/>
    </source>
</evidence>
<keyword evidence="1" id="KW-1133">Transmembrane helix</keyword>
<accession>A0A7W0BU92</accession>
<feature type="transmembrane region" description="Helical" evidence="1">
    <location>
        <begin position="7"/>
        <end position="25"/>
    </location>
</feature>
<dbReference type="AlphaFoldDB" id="A0A7W0BU92"/>
<dbReference type="RefSeq" id="WP_181536894.1">
    <property type="nucleotide sequence ID" value="NZ_JACDUU010000002.1"/>
</dbReference>
<reference evidence="2 3" key="1">
    <citation type="submission" date="2020-07" db="EMBL/GenBank/DDBJ databases">
        <title>Genomic Encyclopedia of Type Strains, Phase IV (KMG-IV): sequencing the most valuable type-strain genomes for metagenomic binning, comparative biology and taxonomic classification.</title>
        <authorList>
            <person name="Goeker M."/>
        </authorList>
    </citation>
    <scope>NUCLEOTIDE SEQUENCE [LARGE SCALE GENOMIC DNA]</scope>
    <source>
        <strain evidence="2 3">DSM 25220</strain>
    </source>
</reference>
<sequence>MNKYQKISIGVMIGFPIFFLVVSLFTGKWGFFLWSLAPSFISGMTGFFASKNTNRNTYNYNNKQ</sequence>
<keyword evidence="1" id="KW-0472">Membrane</keyword>
<name>A0A7W0BU92_9BACL</name>
<proteinExistence type="predicted"/>
<protein>
    <submittedName>
        <fullName evidence="2">Putative membrane protein</fullName>
    </submittedName>
</protein>
<comment type="caution">
    <text evidence="2">The sequence shown here is derived from an EMBL/GenBank/DDBJ whole genome shotgun (WGS) entry which is preliminary data.</text>
</comment>
<keyword evidence="3" id="KW-1185">Reference proteome</keyword>
<keyword evidence="1" id="KW-0812">Transmembrane</keyword>
<organism evidence="2 3">
    <name type="scientific">[Anoxybacillus] calidus</name>
    <dbReference type="NCBI Taxonomy" id="575178"/>
    <lineage>
        <taxon>Bacteria</taxon>
        <taxon>Bacillati</taxon>
        <taxon>Bacillota</taxon>
        <taxon>Bacilli</taxon>
        <taxon>Bacillales</taxon>
        <taxon>Anoxybacillaceae</taxon>
        <taxon>Paranoxybacillus</taxon>
    </lineage>
</organism>
<dbReference type="EMBL" id="JACDUU010000002">
    <property type="protein sequence ID" value="MBA2871026.1"/>
    <property type="molecule type" value="Genomic_DNA"/>
</dbReference>
<feature type="transmembrane region" description="Helical" evidence="1">
    <location>
        <begin position="31"/>
        <end position="49"/>
    </location>
</feature>
<gene>
    <name evidence="2" type="ORF">HNQ85_001296</name>
</gene>
<evidence type="ECO:0000256" key="1">
    <source>
        <dbReference type="SAM" id="Phobius"/>
    </source>
</evidence>
<dbReference type="Proteomes" id="UP000580891">
    <property type="component" value="Unassembled WGS sequence"/>
</dbReference>
<evidence type="ECO:0000313" key="2">
    <source>
        <dbReference type="EMBL" id="MBA2871026.1"/>
    </source>
</evidence>